<dbReference type="EMBL" id="LNZH02000214">
    <property type="protein sequence ID" value="OCB84805.1"/>
    <property type="molecule type" value="Genomic_DNA"/>
</dbReference>
<comment type="caution">
    <text evidence="5">The sequence shown here is derived from an EMBL/GenBank/DDBJ whole genome shotgun (WGS) entry which is preliminary data.</text>
</comment>
<comment type="subcellular location">
    <subcellularLocation>
        <location evidence="1">Nucleus</location>
    </subcellularLocation>
</comment>
<evidence type="ECO:0000313" key="5">
    <source>
        <dbReference type="EMBL" id="OCB84805.1"/>
    </source>
</evidence>
<dbReference type="OrthoDB" id="433924at2759"/>
<feature type="compositionally biased region" description="Low complexity" evidence="3">
    <location>
        <begin position="64"/>
        <end position="97"/>
    </location>
</feature>
<dbReference type="InterPro" id="IPR051219">
    <property type="entry name" value="Heterochromatin_chromo-domain"/>
</dbReference>
<dbReference type="SMART" id="SM00298">
    <property type="entry name" value="CHROMO"/>
    <property type="match status" value="1"/>
</dbReference>
<feature type="region of interest" description="Disordered" evidence="3">
    <location>
        <begin position="62"/>
        <end position="97"/>
    </location>
</feature>
<dbReference type="Pfam" id="PF00385">
    <property type="entry name" value="Chromo"/>
    <property type="match status" value="1"/>
</dbReference>
<evidence type="ECO:0000256" key="1">
    <source>
        <dbReference type="ARBA" id="ARBA00004123"/>
    </source>
</evidence>
<dbReference type="GO" id="GO:0006338">
    <property type="term" value="P:chromatin remodeling"/>
    <property type="evidence" value="ECO:0007669"/>
    <property type="project" value="UniProtKB-ARBA"/>
</dbReference>
<dbReference type="Pfam" id="PF18723">
    <property type="entry name" value="HMUDK_hel"/>
    <property type="match status" value="1"/>
</dbReference>
<feature type="domain" description="Chromo" evidence="4">
    <location>
        <begin position="454"/>
        <end position="515"/>
    </location>
</feature>
<evidence type="ECO:0000256" key="2">
    <source>
        <dbReference type="ARBA" id="ARBA00023242"/>
    </source>
</evidence>
<dbReference type="InterPro" id="IPR040684">
    <property type="entry name" value="HMUDK_hel"/>
</dbReference>
<dbReference type="InterPro" id="IPR000953">
    <property type="entry name" value="Chromo/chromo_shadow_dom"/>
</dbReference>
<dbReference type="Proteomes" id="UP000757232">
    <property type="component" value="Unassembled WGS sequence"/>
</dbReference>
<evidence type="ECO:0000259" key="4">
    <source>
        <dbReference type="PROSITE" id="PS50013"/>
    </source>
</evidence>
<gene>
    <name evidence="5" type="ORF">A7U60_g8331</name>
</gene>
<keyword evidence="2" id="KW-0539">Nucleus</keyword>
<dbReference type="GO" id="GO:0005634">
    <property type="term" value="C:nucleus"/>
    <property type="evidence" value="ECO:0007669"/>
    <property type="project" value="UniProtKB-SubCell"/>
</dbReference>
<dbReference type="CDD" id="cd00024">
    <property type="entry name" value="CD_CSD"/>
    <property type="match status" value="1"/>
</dbReference>
<dbReference type="AlphaFoldDB" id="A0A9Q5HRT6"/>
<name>A0A9Q5HRT6_SANBA</name>
<dbReference type="PANTHER" id="PTHR22812">
    <property type="entry name" value="CHROMOBOX PROTEIN"/>
    <property type="match status" value="1"/>
</dbReference>
<dbReference type="SUPFAM" id="SSF54160">
    <property type="entry name" value="Chromo domain-like"/>
    <property type="match status" value="1"/>
</dbReference>
<dbReference type="Gene3D" id="2.40.50.40">
    <property type="match status" value="1"/>
</dbReference>
<evidence type="ECO:0000256" key="3">
    <source>
        <dbReference type="SAM" id="MobiDB-lite"/>
    </source>
</evidence>
<dbReference type="PROSITE" id="PS50013">
    <property type="entry name" value="CHROMO_2"/>
    <property type="match status" value="1"/>
</dbReference>
<accession>A0A9Q5HRT6</accession>
<evidence type="ECO:0000313" key="6">
    <source>
        <dbReference type="Proteomes" id="UP000757232"/>
    </source>
</evidence>
<reference evidence="5" key="1">
    <citation type="submission" date="2016-06" db="EMBL/GenBank/DDBJ databases">
        <title>Draft Genome sequence of the fungus Inonotus baumii.</title>
        <authorList>
            <person name="Zhu H."/>
            <person name="Lin W."/>
        </authorList>
    </citation>
    <scope>NUCLEOTIDE SEQUENCE</scope>
    <source>
        <strain evidence="5">821</strain>
    </source>
</reference>
<protein>
    <recommendedName>
        <fullName evidence="4">Chromo domain-containing protein</fullName>
    </recommendedName>
</protein>
<proteinExistence type="predicted"/>
<keyword evidence="6" id="KW-1185">Reference proteome</keyword>
<dbReference type="InterPro" id="IPR023780">
    <property type="entry name" value="Chromo_domain"/>
</dbReference>
<dbReference type="InterPro" id="IPR016197">
    <property type="entry name" value="Chromo-like_dom_sf"/>
</dbReference>
<sequence>MSKAQNPERGGVKSGKGVAGILDRRNTGFGGLLIDWKTVFHDKENSEVRLVDVCVDHVAKLKPKPTSGGLGSSSSTTVPGSSSPSSSSSAAATAAPKKASPLKRKFTSIPVKVDGKPFTTRPAFDTFWEYASERHAVEERRRAGRPQPWSKKSVFREYKFCSVFRVADRGSQFLIKEVIEKGGSQEEEELLFRVLLYSSFVRVETYKLLSAALGPLSWKTYDHAKYARVLLEAADNGDSIYTGAFQKFPPQLGYSHAHENHLALLEIMMSNDLLGKLKGCKYMADAFDVIYQFPGSGDFVAFQLLINLSYTPLVDFSENDFVIAGVGAVKGLKKCFSPSDSVSGSESALIRWMTETQEKHFARLRLEPAVLSNGNGDEERKMTLVDVEHTLCELHKYVRILSSAEGGGYGKRFTQKTARLARWPVFPRAWAHPTRTRTRLKPGRSGNKRAEKVYVVNRILDKGETDEGEVVYFVDWLGYPASARTWEPRESLLDDAPLAVEEYERESSAGSSSRKRKRE</sequence>
<organism evidence="5 6">
    <name type="scientific">Sanghuangporus baumii</name>
    <name type="common">Phellinus baumii</name>
    <dbReference type="NCBI Taxonomy" id="108892"/>
    <lineage>
        <taxon>Eukaryota</taxon>
        <taxon>Fungi</taxon>
        <taxon>Dikarya</taxon>
        <taxon>Basidiomycota</taxon>
        <taxon>Agaricomycotina</taxon>
        <taxon>Agaricomycetes</taxon>
        <taxon>Hymenochaetales</taxon>
        <taxon>Hymenochaetaceae</taxon>
        <taxon>Sanghuangporus</taxon>
    </lineage>
</organism>